<keyword evidence="12 19" id="KW-1133">Transmembrane helix</keyword>
<feature type="transmembrane region" description="Helical" evidence="19">
    <location>
        <begin position="168"/>
        <end position="199"/>
    </location>
</feature>
<keyword evidence="11 19" id="KW-0460">Magnesium</keyword>
<protein>
    <recommendedName>
        <fullName evidence="6 19">Adenosylcobinamide-GDP ribazoletransferase</fullName>
        <ecNumber evidence="5 19">2.7.8.26</ecNumber>
    </recommendedName>
    <alternativeName>
        <fullName evidence="16 19">Cobalamin synthase</fullName>
    </alternativeName>
    <alternativeName>
        <fullName evidence="15 19">Cobalamin-5'-phosphate synthase</fullName>
    </alternativeName>
</protein>
<evidence type="ECO:0000256" key="11">
    <source>
        <dbReference type="ARBA" id="ARBA00022842"/>
    </source>
</evidence>
<dbReference type="OrthoDB" id="9794223at2"/>
<keyword evidence="10 19" id="KW-0812">Transmembrane</keyword>
<feature type="transmembrane region" description="Helical" evidence="19">
    <location>
        <begin position="136"/>
        <end position="156"/>
    </location>
</feature>
<dbReference type="GO" id="GO:0008818">
    <property type="term" value="F:cobalamin 5'-phosphate synthase activity"/>
    <property type="evidence" value="ECO:0007669"/>
    <property type="project" value="UniProtKB-UniRule"/>
</dbReference>
<comment type="similarity">
    <text evidence="4 19">Belongs to the CobS family.</text>
</comment>
<evidence type="ECO:0000256" key="14">
    <source>
        <dbReference type="ARBA" id="ARBA00025228"/>
    </source>
</evidence>
<dbReference type="GO" id="GO:0009236">
    <property type="term" value="P:cobalamin biosynthetic process"/>
    <property type="evidence" value="ECO:0007669"/>
    <property type="project" value="UniProtKB-UniRule"/>
</dbReference>
<comment type="caution">
    <text evidence="20">The sequence shown here is derived from an EMBL/GenBank/DDBJ whole genome shotgun (WGS) entry which is preliminary data.</text>
</comment>
<dbReference type="RefSeq" id="WP_122199239.1">
    <property type="nucleotide sequence ID" value="NZ_JBHSKC010000007.1"/>
</dbReference>
<dbReference type="EC" id="2.7.8.26" evidence="5 19"/>
<name>A0A3M2LPR3_9ACTN</name>
<evidence type="ECO:0000256" key="8">
    <source>
        <dbReference type="ARBA" id="ARBA00022573"/>
    </source>
</evidence>
<feature type="transmembrane region" description="Helical" evidence="19">
    <location>
        <begin position="62"/>
        <end position="82"/>
    </location>
</feature>
<evidence type="ECO:0000256" key="2">
    <source>
        <dbReference type="ARBA" id="ARBA00004651"/>
    </source>
</evidence>
<organism evidence="20 21">
    <name type="scientific">Actinomadura harenae</name>
    <dbReference type="NCBI Taxonomy" id="2483351"/>
    <lineage>
        <taxon>Bacteria</taxon>
        <taxon>Bacillati</taxon>
        <taxon>Actinomycetota</taxon>
        <taxon>Actinomycetes</taxon>
        <taxon>Streptosporangiales</taxon>
        <taxon>Thermomonosporaceae</taxon>
        <taxon>Actinomadura</taxon>
    </lineage>
</organism>
<evidence type="ECO:0000256" key="15">
    <source>
        <dbReference type="ARBA" id="ARBA00032605"/>
    </source>
</evidence>
<keyword evidence="7 19" id="KW-1003">Cell membrane</keyword>
<dbReference type="InterPro" id="IPR003805">
    <property type="entry name" value="CobS"/>
</dbReference>
<evidence type="ECO:0000256" key="9">
    <source>
        <dbReference type="ARBA" id="ARBA00022679"/>
    </source>
</evidence>
<feature type="transmembrane region" description="Helical" evidence="19">
    <location>
        <begin position="36"/>
        <end position="56"/>
    </location>
</feature>
<keyword evidence="13 19" id="KW-0472">Membrane</keyword>
<dbReference type="UniPathway" id="UPA00148">
    <property type="reaction ID" value="UER00238"/>
</dbReference>
<evidence type="ECO:0000256" key="7">
    <source>
        <dbReference type="ARBA" id="ARBA00022475"/>
    </source>
</evidence>
<evidence type="ECO:0000256" key="3">
    <source>
        <dbReference type="ARBA" id="ARBA00004663"/>
    </source>
</evidence>
<sequence length="256" mass="24764">MSARDWDAGARLAVTLLSVVPLRAERVDRDAARRAMVLAPAVGVVVGGGMAVTLAVAGGLGFSGLLGAALAVAVSAALTRALHLDGLADLADGLGSRRPAGDALEIMKRSDIGPFGVATLLLTLLIQVAALSSAPVPWASALVAGVAGRLVLPWACRAGVPSARPGGLGALVAGSVPVKAVAAVSVVVVIAAAGLGFAADGTGGAVRAGAAVVVALAVALATLAHAVRRLGGVTGDVLGALVEVATTAALVTQAVR</sequence>
<dbReference type="Pfam" id="PF02654">
    <property type="entry name" value="CobS"/>
    <property type="match status" value="1"/>
</dbReference>
<evidence type="ECO:0000256" key="16">
    <source>
        <dbReference type="ARBA" id="ARBA00032853"/>
    </source>
</evidence>
<evidence type="ECO:0000256" key="4">
    <source>
        <dbReference type="ARBA" id="ARBA00010561"/>
    </source>
</evidence>
<keyword evidence="21" id="KW-1185">Reference proteome</keyword>
<dbReference type="PANTHER" id="PTHR34148:SF1">
    <property type="entry name" value="ADENOSYLCOBINAMIDE-GDP RIBAZOLETRANSFERASE"/>
    <property type="match status" value="1"/>
</dbReference>
<evidence type="ECO:0000256" key="6">
    <source>
        <dbReference type="ARBA" id="ARBA00015850"/>
    </source>
</evidence>
<comment type="subcellular location">
    <subcellularLocation>
        <location evidence="2 19">Cell membrane</location>
        <topology evidence="2 19">Multi-pass membrane protein</topology>
    </subcellularLocation>
</comment>
<comment type="pathway">
    <text evidence="3 19">Cofactor biosynthesis; adenosylcobalamin biosynthesis; adenosylcobalamin from cob(II)yrinate a,c-diamide: step 7/7.</text>
</comment>
<accession>A0A3M2LPR3</accession>
<dbReference type="GO" id="GO:0005886">
    <property type="term" value="C:plasma membrane"/>
    <property type="evidence" value="ECO:0007669"/>
    <property type="project" value="UniProtKB-SubCell"/>
</dbReference>
<dbReference type="PANTHER" id="PTHR34148">
    <property type="entry name" value="ADENOSYLCOBINAMIDE-GDP RIBAZOLETRANSFERASE"/>
    <property type="match status" value="1"/>
</dbReference>
<dbReference type="EMBL" id="RFFG01000124">
    <property type="protein sequence ID" value="RMI36838.1"/>
    <property type="molecule type" value="Genomic_DNA"/>
</dbReference>
<dbReference type="HAMAP" id="MF_00719">
    <property type="entry name" value="CobS"/>
    <property type="match status" value="1"/>
</dbReference>
<evidence type="ECO:0000256" key="5">
    <source>
        <dbReference type="ARBA" id="ARBA00013200"/>
    </source>
</evidence>
<evidence type="ECO:0000313" key="20">
    <source>
        <dbReference type="EMBL" id="RMI36838.1"/>
    </source>
</evidence>
<keyword evidence="8 19" id="KW-0169">Cobalamin biosynthesis</keyword>
<keyword evidence="9 19" id="KW-0808">Transferase</keyword>
<feature type="transmembrane region" description="Helical" evidence="19">
    <location>
        <begin position="205"/>
        <end position="224"/>
    </location>
</feature>
<evidence type="ECO:0000256" key="10">
    <source>
        <dbReference type="ARBA" id="ARBA00022692"/>
    </source>
</evidence>
<dbReference type="AlphaFoldDB" id="A0A3M2LPR3"/>
<evidence type="ECO:0000313" key="21">
    <source>
        <dbReference type="Proteomes" id="UP000282674"/>
    </source>
</evidence>
<comment type="function">
    <text evidence="14 19">Joins adenosylcobinamide-GDP and alpha-ribazole to generate adenosylcobalamin (Ado-cobalamin). Also synthesizes adenosylcobalamin 5'-phosphate from adenosylcobinamide-GDP and alpha-ribazole 5'-phosphate.</text>
</comment>
<evidence type="ECO:0000256" key="18">
    <source>
        <dbReference type="ARBA" id="ARBA00049504"/>
    </source>
</evidence>
<evidence type="ECO:0000256" key="17">
    <source>
        <dbReference type="ARBA" id="ARBA00048623"/>
    </source>
</evidence>
<dbReference type="Proteomes" id="UP000282674">
    <property type="component" value="Unassembled WGS sequence"/>
</dbReference>
<comment type="cofactor">
    <cofactor evidence="1 19">
        <name>Mg(2+)</name>
        <dbReference type="ChEBI" id="CHEBI:18420"/>
    </cofactor>
</comment>
<evidence type="ECO:0000256" key="19">
    <source>
        <dbReference type="HAMAP-Rule" id="MF_00719"/>
    </source>
</evidence>
<comment type="catalytic activity">
    <reaction evidence="17 19">
        <text>alpha-ribazole + adenosylcob(III)inamide-GDP = adenosylcob(III)alamin + GMP + H(+)</text>
        <dbReference type="Rhea" id="RHEA:16049"/>
        <dbReference type="ChEBI" id="CHEBI:10329"/>
        <dbReference type="ChEBI" id="CHEBI:15378"/>
        <dbReference type="ChEBI" id="CHEBI:18408"/>
        <dbReference type="ChEBI" id="CHEBI:58115"/>
        <dbReference type="ChEBI" id="CHEBI:60487"/>
        <dbReference type="EC" id="2.7.8.26"/>
    </reaction>
</comment>
<dbReference type="GO" id="GO:0051073">
    <property type="term" value="F:adenosylcobinamide-GDP ribazoletransferase activity"/>
    <property type="evidence" value="ECO:0007669"/>
    <property type="project" value="UniProtKB-UniRule"/>
</dbReference>
<evidence type="ECO:0000256" key="12">
    <source>
        <dbReference type="ARBA" id="ARBA00022989"/>
    </source>
</evidence>
<feature type="transmembrane region" description="Helical" evidence="19">
    <location>
        <begin position="112"/>
        <end position="130"/>
    </location>
</feature>
<evidence type="ECO:0000256" key="13">
    <source>
        <dbReference type="ARBA" id="ARBA00023136"/>
    </source>
</evidence>
<proteinExistence type="inferred from homology"/>
<gene>
    <name evidence="19" type="primary">cobS</name>
    <name evidence="20" type="ORF">EBO15_37595</name>
</gene>
<comment type="catalytic activity">
    <reaction evidence="18 19">
        <text>alpha-ribazole 5'-phosphate + adenosylcob(III)inamide-GDP = adenosylcob(III)alamin 5'-phosphate + GMP + H(+)</text>
        <dbReference type="Rhea" id="RHEA:23560"/>
        <dbReference type="ChEBI" id="CHEBI:15378"/>
        <dbReference type="ChEBI" id="CHEBI:57918"/>
        <dbReference type="ChEBI" id="CHEBI:58115"/>
        <dbReference type="ChEBI" id="CHEBI:60487"/>
        <dbReference type="ChEBI" id="CHEBI:60493"/>
        <dbReference type="EC" id="2.7.8.26"/>
    </reaction>
</comment>
<reference evidence="20 21" key="1">
    <citation type="submission" date="2018-10" db="EMBL/GenBank/DDBJ databases">
        <title>Isolation from soil.</title>
        <authorList>
            <person name="Hu J."/>
        </authorList>
    </citation>
    <scope>NUCLEOTIDE SEQUENCE [LARGE SCALE GENOMIC DNA]</scope>
    <source>
        <strain evidence="20 21">NEAU-Ht49</strain>
    </source>
</reference>
<evidence type="ECO:0000256" key="1">
    <source>
        <dbReference type="ARBA" id="ARBA00001946"/>
    </source>
</evidence>